<dbReference type="NCBIfam" id="TIGR01664">
    <property type="entry name" value="DNA-3'-Pase"/>
    <property type="match status" value="1"/>
</dbReference>
<evidence type="ECO:0000256" key="1">
    <source>
        <dbReference type="SAM" id="MobiDB-lite"/>
    </source>
</evidence>
<organism evidence="2 3">
    <name type="scientific">Aspergillus heteromorphus CBS 117.55</name>
    <dbReference type="NCBI Taxonomy" id="1448321"/>
    <lineage>
        <taxon>Eukaryota</taxon>
        <taxon>Fungi</taxon>
        <taxon>Dikarya</taxon>
        <taxon>Ascomycota</taxon>
        <taxon>Pezizomycotina</taxon>
        <taxon>Eurotiomycetes</taxon>
        <taxon>Eurotiomycetidae</taxon>
        <taxon>Eurotiales</taxon>
        <taxon>Aspergillaceae</taxon>
        <taxon>Aspergillus</taxon>
        <taxon>Aspergillus subgen. Circumdati</taxon>
    </lineage>
</organism>
<dbReference type="GeneID" id="37070415"/>
<protein>
    <submittedName>
        <fullName evidence="2">Polynucleotide kinase 3'-phosphatase</fullName>
    </submittedName>
</protein>
<name>A0A317VRL8_9EURO</name>
<sequence>MAGVGGTKRAGSPTRAISPPPLKRKTEPTITKKAMSSFFTPASQKKPEQITWRIVNNSAVIGRYTTEQEHKRSAEKPRIAAFDLDSTLVSTASGNTFPRNGSDWKWWHATVPSKLKELNESGYYVVIISNQKAISLKKDLKGGRSDSKSLTNFKERVAAVMKQLDIPLSVYAATEGDQYRKPRTGLWGEFLDEYDFDVTGVNLLESVFVGDAAGRPNDHSQVDRGFAVNIGVPFRTPEEFFLNADPEPLVEPFDPTLYLQAEPGDDVLPPFSRRSPLELAIFCGSPGAGKSSFYWNYLEPLSYERVNQDLLKTRPKCIKVAKEHLAAGRSVAVDNTNADPETRAHWVAVAKEFNVPIRCIYFTASSALCRHNDAVRAANQTLNPESRTPLPGIAFGDFLRRFKEPTMEEGFQDIIQVEFRFKGDQEAKRLWGQFWV</sequence>
<dbReference type="GO" id="GO:0046403">
    <property type="term" value="F:polynucleotide 3'-phosphatase activity"/>
    <property type="evidence" value="ECO:0007669"/>
    <property type="project" value="TreeGrafter"/>
</dbReference>
<dbReference type="OrthoDB" id="19045at2759"/>
<keyword evidence="3" id="KW-1185">Reference proteome</keyword>
<keyword evidence="2" id="KW-0808">Transferase</keyword>
<accession>A0A317VRL8</accession>
<dbReference type="STRING" id="1448321.A0A317VRL8"/>
<dbReference type="InterPro" id="IPR013954">
    <property type="entry name" value="PNK3P"/>
</dbReference>
<dbReference type="CDD" id="cd01625">
    <property type="entry name" value="HAD_PNP"/>
    <property type="match status" value="1"/>
</dbReference>
<dbReference type="InterPro" id="IPR023214">
    <property type="entry name" value="HAD_sf"/>
</dbReference>
<dbReference type="SUPFAM" id="SSF56784">
    <property type="entry name" value="HAD-like"/>
    <property type="match status" value="1"/>
</dbReference>
<evidence type="ECO:0000313" key="3">
    <source>
        <dbReference type="Proteomes" id="UP000247233"/>
    </source>
</evidence>
<dbReference type="SUPFAM" id="SSF52540">
    <property type="entry name" value="P-loop containing nucleoside triphosphate hydrolases"/>
    <property type="match status" value="1"/>
</dbReference>
<dbReference type="NCBIfam" id="TIGR01662">
    <property type="entry name" value="HAD-SF-IIIA"/>
    <property type="match status" value="1"/>
</dbReference>
<dbReference type="VEuPathDB" id="FungiDB:BO70DRAFT_430703"/>
<evidence type="ECO:0000313" key="2">
    <source>
        <dbReference type="EMBL" id="PWY76209.1"/>
    </source>
</evidence>
<dbReference type="EMBL" id="MSFL01000020">
    <property type="protein sequence ID" value="PWY76209.1"/>
    <property type="molecule type" value="Genomic_DNA"/>
</dbReference>
<dbReference type="RefSeq" id="XP_025397573.1">
    <property type="nucleotide sequence ID" value="XM_025548178.1"/>
</dbReference>
<dbReference type="Gene3D" id="3.40.50.1000">
    <property type="entry name" value="HAD superfamily/HAD-like"/>
    <property type="match status" value="1"/>
</dbReference>
<keyword evidence="2" id="KW-0418">Kinase</keyword>
<feature type="region of interest" description="Disordered" evidence="1">
    <location>
        <begin position="1"/>
        <end position="29"/>
    </location>
</feature>
<dbReference type="InterPro" id="IPR006551">
    <property type="entry name" value="Polynucleotide_phosphatase"/>
</dbReference>
<dbReference type="Proteomes" id="UP000247233">
    <property type="component" value="Unassembled WGS sequence"/>
</dbReference>
<comment type="caution">
    <text evidence="2">The sequence shown here is derived from an EMBL/GenBank/DDBJ whole genome shotgun (WGS) entry which is preliminary data.</text>
</comment>
<proteinExistence type="predicted"/>
<dbReference type="Gene3D" id="3.40.50.300">
    <property type="entry name" value="P-loop containing nucleotide triphosphate hydrolases"/>
    <property type="match status" value="1"/>
</dbReference>
<dbReference type="InterPro" id="IPR036412">
    <property type="entry name" value="HAD-like_sf"/>
</dbReference>
<reference evidence="2 3" key="1">
    <citation type="submission" date="2016-12" db="EMBL/GenBank/DDBJ databases">
        <title>The genomes of Aspergillus section Nigri reveals drivers in fungal speciation.</title>
        <authorList>
            <consortium name="DOE Joint Genome Institute"/>
            <person name="Vesth T.C."/>
            <person name="Nybo J."/>
            <person name="Theobald S."/>
            <person name="Brandl J."/>
            <person name="Frisvad J.C."/>
            <person name="Nielsen K.F."/>
            <person name="Lyhne E.K."/>
            <person name="Kogle M.E."/>
            <person name="Kuo A."/>
            <person name="Riley R."/>
            <person name="Clum A."/>
            <person name="Nolan M."/>
            <person name="Lipzen A."/>
            <person name="Salamov A."/>
            <person name="Henrissat B."/>
            <person name="Wiebenga A."/>
            <person name="De Vries R.P."/>
            <person name="Grigoriev I.V."/>
            <person name="Mortensen U.H."/>
            <person name="Andersen M.R."/>
            <person name="Baker S.E."/>
        </authorList>
    </citation>
    <scope>NUCLEOTIDE SEQUENCE [LARGE SCALE GENOMIC DNA]</scope>
    <source>
        <strain evidence="2 3">CBS 117.55</strain>
    </source>
</reference>
<dbReference type="PANTHER" id="PTHR12083">
    <property type="entry name" value="BIFUNCTIONAL POLYNUCLEOTIDE PHOSPHATASE/KINASE"/>
    <property type="match status" value="1"/>
</dbReference>
<dbReference type="Pfam" id="PF13671">
    <property type="entry name" value="AAA_33"/>
    <property type="match status" value="1"/>
</dbReference>
<dbReference type="GO" id="GO:0003690">
    <property type="term" value="F:double-stranded DNA binding"/>
    <property type="evidence" value="ECO:0007669"/>
    <property type="project" value="TreeGrafter"/>
</dbReference>
<gene>
    <name evidence="2" type="ORF">BO70DRAFT_430703</name>
</gene>
<dbReference type="GO" id="GO:0006281">
    <property type="term" value="P:DNA repair"/>
    <property type="evidence" value="ECO:0007669"/>
    <property type="project" value="TreeGrafter"/>
</dbReference>
<dbReference type="PANTHER" id="PTHR12083:SF9">
    <property type="entry name" value="BIFUNCTIONAL POLYNUCLEOTIDE PHOSPHATASE_KINASE"/>
    <property type="match status" value="1"/>
</dbReference>
<dbReference type="GO" id="GO:0046404">
    <property type="term" value="F:ATP-dependent polydeoxyribonucleotide 5'-hydroxyl-kinase activity"/>
    <property type="evidence" value="ECO:0007669"/>
    <property type="project" value="TreeGrafter"/>
</dbReference>
<dbReference type="InterPro" id="IPR027417">
    <property type="entry name" value="P-loop_NTPase"/>
</dbReference>
<dbReference type="Pfam" id="PF08645">
    <property type="entry name" value="PNK3P"/>
    <property type="match status" value="1"/>
</dbReference>
<dbReference type="FunFam" id="3.40.50.300:FF:002548">
    <property type="entry name" value="DNA kinase/phosphatase Pnk1"/>
    <property type="match status" value="1"/>
</dbReference>
<dbReference type="AlphaFoldDB" id="A0A317VRL8"/>
<dbReference type="InterPro" id="IPR006549">
    <property type="entry name" value="HAD-SF_hydro_IIIA"/>
</dbReference>